<sequence>MIGASDRSSRLTFIFKRPRNVFKLALNPNFPPFHLRQNFRNPLWIFQLPSSSIPFHLPRLFLRPHAPPPPRTAATTMPPPPTTTTTTIFFLPPIQSSSRGLRPRNLRLIAPHLRIQEAEAFGSNRHWQGLNHLSKWRMANTSANYNFTNQKDVTILFVDAIEVEAFNSKTLFLIGCYTIGKIWISLLSS</sequence>
<organism evidence="1 2">
    <name type="scientific">Cucurbita argyrosperma subsp. sororia</name>
    <dbReference type="NCBI Taxonomy" id="37648"/>
    <lineage>
        <taxon>Eukaryota</taxon>
        <taxon>Viridiplantae</taxon>
        <taxon>Streptophyta</taxon>
        <taxon>Embryophyta</taxon>
        <taxon>Tracheophyta</taxon>
        <taxon>Spermatophyta</taxon>
        <taxon>Magnoliopsida</taxon>
        <taxon>eudicotyledons</taxon>
        <taxon>Gunneridae</taxon>
        <taxon>Pentapetalae</taxon>
        <taxon>rosids</taxon>
        <taxon>fabids</taxon>
        <taxon>Cucurbitales</taxon>
        <taxon>Cucurbitaceae</taxon>
        <taxon>Cucurbiteae</taxon>
        <taxon>Cucurbita</taxon>
    </lineage>
</organism>
<comment type="caution">
    <text evidence="1">The sequence shown here is derived from an EMBL/GenBank/DDBJ whole genome shotgun (WGS) entry which is preliminary data.</text>
</comment>
<evidence type="ECO:0000313" key="2">
    <source>
        <dbReference type="Proteomes" id="UP000685013"/>
    </source>
</evidence>
<feature type="non-terminal residue" evidence="1">
    <location>
        <position position="1"/>
    </location>
</feature>
<name>A0AAV6P777_9ROSI</name>
<dbReference type="AlphaFoldDB" id="A0AAV6P777"/>
<reference evidence="1 2" key="1">
    <citation type="journal article" date="2021" name="Hortic Res">
        <title>The domestication of Cucurbita argyrosperma as revealed by the genome of its wild relative.</title>
        <authorList>
            <person name="Barrera-Redondo J."/>
            <person name="Sanchez-de la Vega G."/>
            <person name="Aguirre-Liguori J.A."/>
            <person name="Castellanos-Morales G."/>
            <person name="Gutierrez-Guerrero Y.T."/>
            <person name="Aguirre-Dugua X."/>
            <person name="Aguirre-Planter E."/>
            <person name="Tenaillon M.I."/>
            <person name="Lira-Saade R."/>
            <person name="Eguiarte L.E."/>
        </authorList>
    </citation>
    <scope>NUCLEOTIDE SEQUENCE [LARGE SCALE GENOMIC DNA]</scope>
    <source>
        <strain evidence="1">JBR-2021</strain>
    </source>
</reference>
<evidence type="ECO:0000313" key="1">
    <source>
        <dbReference type="EMBL" id="KAG6608328.1"/>
    </source>
</evidence>
<protein>
    <submittedName>
        <fullName evidence="1">Uncharacterized protein</fullName>
    </submittedName>
</protein>
<gene>
    <name evidence="1" type="ORF">SDJN03_01670</name>
</gene>
<dbReference type="Proteomes" id="UP000685013">
    <property type="component" value="Chromosome 1"/>
</dbReference>
<proteinExistence type="predicted"/>
<dbReference type="EMBL" id="JAGKQH010000001">
    <property type="protein sequence ID" value="KAG6608328.1"/>
    <property type="molecule type" value="Genomic_DNA"/>
</dbReference>
<accession>A0AAV6P777</accession>
<keyword evidence="2" id="KW-1185">Reference proteome</keyword>